<sequence>MSNNDNVLHKIFNTIKYSDNIEMKEYATNHLISILPQYNTYILYILTNTYELLMSENIENRKNGGIILKNIKYIEYKIVNNTNNILNNNISNNTNNILNNNISNNTISNNILNYIFNNNIIYLSTKDYKVNNNISKR</sequence>
<evidence type="ECO:0000313" key="1">
    <source>
        <dbReference type="EMBL" id="OQS54167.1"/>
    </source>
</evidence>
<dbReference type="VEuPathDB" id="MicrosporidiaDB:EHP00_2241"/>
<comment type="caution">
    <text evidence="1">The sequence shown here is derived from an EMBL/GenBank/DDBJ whole genome shotgun (WGS) entry which is preliminary data.</text>
</comment>
<protein>
    <submittedName>
        <fullName evidence="1">Uncharacterized protein</fullName>
    </submittedName>
</protein>
<accession>A0A1W0E4H1</accession>
<reference evidence="1 2" key="1">
    <citation type="journal article" date="2017" name="Environ. Microbiol.">
        <title>Decay of the glycolytic pathway and adaptation to intranuclear parasitism within Enterocytozoonidae microsporidia.</title>
        <authorList>
            <person name="Wiredu Boakye D."/>
            <person name="Jaroenlak P."/>
            <person name="Prachumwat A."/>
            <person name="Williams T.A."/>
            <person name="Bateman K.S."/>
            <person name="Itsathitphaisarn O."/>
            <person name="Sritunyalucksana K."/>
            <person name="Paszkiewicz K.H."/>
            <person name="Moore K.A."/>
            <person name="Stentiford G.D."/>
            <person name="Williams B.A."/>
        </authorList>
    </citation>
    <scope>NUCLEOTIDE SEQUENCE [LARGE SCALE GENOMIC DNA]</scope>
    <source>
        <strain evidence="1 2">TH1</strain>
    </source>
</reference>
<proteinExistence type="predicted"/>
<organism evidence="1 2">
    <name type="scientific">Ecytonucleospora hepatopenaei</name>
    <dbReference type="NCBI Taxonomy" id="646526"/>
    <lineage>
        <taxon>Eukaryota</taxon>
        <taxon>Fungi</taxon>
        <taxon>Fungi incertae sedis</taxon>
        <taxon>Microsporidia</taxon>
        <taxon>Enterocytozoonidae</taxon>
        <taxon>Ecytonucleospora</taxon>
    </lineage>
</organism>
<evidence type="ECO:0000313" key="2">
    <source>
        <dbReference type="Proteomes" id="UP000192758"/>
    </source>
</evidence>
<dbReference type="OrthoDB" id="2195682at2759"/>
<keyword evidence="2" id="KW-1185">Reference proteome</keyword>
<dbReference type="Proteomes" id="UP000192758">
    <property type="component" value="Unassembled WGS sequence"/>
</dbReference>
<dbReference type="EMBL" id="MNPJ01000022">
    <property type="protein sequence ID" value="OQS54167.1"/>
    <property type="molecule type" value="Genomic_DNA"/>
</dbReference>
<dbReference type="AlphaFoldDB" id="A0A1W0E4H1"/>
<gene>
    <name evidence="1" type="ORF">EHP00_2241</name>
</gene>
<name>A0A1W0E4H1_9MICR</name>